<keyword evidence="1" id="KW-0233">DNA recombination</keyword>
<dbReference type="OrthoDB" id="67979at2"/>
<gene>
    <name evidence="2" type="ORF">D6858_02005</name>
</gene>
<protein>
    <submittedName>
        <fullName evidence="2">Uncharacterized protein</fullName>
    </submittedName>
</protein>
<evidence type="ECO:0000313" key="3">
    <source>
        <dbReference type="Proteomes" id="UP000284322"/>
    </source>
</evidence>
<dbReference type="SUPFAM" id="SSF56349">
    <property type="entry name" value="DNA breaking-rejoining enzymes"/>
    <property type="match status" value="1"/>
</dbReference>
<dbReference type="GO" id="GO:0003677">
    <property type="term" value="F:DNA binding"/>
    <property type="evidence" value="ECO:0007669"/>
    <property type="project" value="InterPro"/>
</dbReference>
<proteinExistence type="predicted"/>
<dbReference type="EMBL" id="RAHJ01000006">
    <property type="protein sequence ID" value="RJX70622.1"/>
    <property type="molecule type" value="Genomic_DNA"/>
</dbReference>
<dbReference type="InterPro" id="IPR013762">
    <property type="entry name" value="Integrase-like_cat_sf"/>
</dbReference>
<dbReference type="GO" id="GO:0015074">
    <property type="term" value="P:DNA integration"/>
    <property type="evidence" value="ECO:0007669"/>
    <property type="project" value="InterPro"/>
</dbReference>
<organism evidence="2 3">
    <name type="scientific">Tsuneonella suprasediminis</name>
    <dbReference type="NCBI Taxonomy" id="2306996"/>
    <lineage>
        <taxon>Bacteria</taxon>
        <taxon>Pseudomonadati</taxon>
        <taxon>Pseudomonadota</taxon>
        <taxon>Alphaproteobacteria</taxon>
        <taxon>Sphingomonadales</taxon>
        <taxon>Erythrobacteraceae</taxon>
        <taxon>Tsuneonella</taxon>
    </lineage>
</organism>
<keyword evidence="3" id="KW-1185">Reference proteome</keyword>
<dbReference type="AlphaFoldDB" id="A0A419R565"/>
<accession>A0A419R565</accession>
<dbReference type="GO" id="GO:0006310">
    <property type="term" value="P:DNA recombination"/>
    <property type="evidence" value="ECO:0007669"/>
    <property type="project" value="UniProtKB-KW"/>
</dbReference>
<dbReference type="Gene3D" id="1.10.443.10">
    <property type="entry name" value="Intergrase catalytic core"/>
    <property type="match status" value="1"/>
</dbReference>
<evidence type="ECO:0000313" key="2">
    <source>
        <dbReference type="EMBL" id="RJX70622.1"/>
    </source>
</evidence>
<reference evidence="2 3" key="1">
    <citation type="submission" date="2018-09" db="EMBL/GenBank/DDBJ databases">
        <title>Altererythrobacter sp.Ery1 and Ery12, the genome sequencing of novel strains in genus Alterythrobacter.</title>
        <authorList>
            <person name="Cheng H."/>
            <person name="Wu Y.-H."/>
            <person name="Fang C."/>
            <person name="Xu X.-W."/>
        </authorList>
    </citation>
    <scope>NUCLEOTIDE SEQUENCE [LARGE SCALE GENOMIC DNA]</scope>
    <source>
        <strain evidence="2 3">Ery12</strain>
    </source>
</reference>
<comment type="caution">
    <text evidence="2">The sequence shown here is derived from an EMBL/GenBank/DDBJ whole genome shotgun (WGS) entry which is preliminary data.</text>
</comment>
<evidence type="ECO:0000256" key="1">
    <source>
        <dbReference type="ARBA" id="ARBA00023172"/>
    </source>
</evidence>
<name>A0A419R565_9SPHN</name>
<sequence length="137" mass="15427">MTQPAKVLAPPDVRRLYARAGRGRFAVRNRLIILLSFKAGLRACEIAGLDWSMALTAKGRVAANRAMAKLRCHPLQRPQSYRTLLQQDQTLQTHRHPIRQTRQKLRGLPEPRRCTQMLSLNVNGTWDQAASSAMNSG</sequence>
<dbReference type="InterPro" id="IPR011010">
    <property type="entry name" value="DNA_brk_join_enz"/>
</dbReference>
<dbReference type="Proteomes" id="UP000284322">
    <property type="component" value="Unassembled WGS sequence"/>
</dbReference>